<dbReference type="RefSeq" id="WP_147262981.1">
    <property type="nucleotide sequence ID" value="NZ_QNRK01000060.1"/>
</dbReference>
<name>A0A366EF47_9HYPH</name>
<proteinExistence type="predicted"/>
<gene>
    <name evidence="2" type="ORF">DFR50_1601</name>
</gene>
<protein>
    <submittedName>
        <fullName evidence="2">Uncharacterized protein</fullName>
    </submittedName>
</protein>
<accession>A0A366EF47</accession>
<comment type="caution">
    <text evidence="2">The sequence shown here is derived from an EMBL/GenBank/DDBJ whole genome shotgun (WGS) entry which is preliminary data.</text>
</comment>
<dbReference type="AlphaFoldDB" id="A0A366EF47"/>
<keyword evidence="3" id="KW-1185">Reference proteome</keyword>
<dbReference type="EMBL" id="QNRK01000060">
    <property type="protein sequence ID" value="RBP01034.1"/>
    <property type="molecule type" value="Genomic_DNA"/>
</dbReference>
<organism evidence="2 3">
    <name type="scientific">Roseiarcus fermentans</name>
    <dbReference type="NCBI Taxonomy" id="1473586"/>
    <lineage>
        <taxon>Bacteria</taxon>
        <taxon>Pseudomonadati</taxon>
        <taxon>Pseudomonadota</taxon>
        <taxon>Alphaproteobacteria</taxon>
        <taxon>Hyphomicrobiales</taxon>
        <taxon>Roseiarcaceae</taxon>
        <taxon>Roseiarcus</taxon>
    </lineage>
</organism>
<keyword evidence="1" id="KW-0732">Signal</keyword>
<evidence type="ECO:0000313" key="2">
    <source>
        <dbReference type="EMBL" id="RBP01034.1"/>
    </source>
</evidence>
<feature type="chain" id="PRO_5016611613" evidence="1">
    <location>
        <begin position="22"/>
        <end position="107"/>
    </location>
</feature>
<sequence>MRLALLSLALVGGLAGRPASAHDVWANGDVVPGWVKSACCGPDDAHHLRPDQVHRVSDDYYTVDGYRYRIPAREALPSQDGDYWIFYRDEGAGVQSTVYCFFVPMGF</sequence>
<dbReference type="OrthoDB" id="8467940at2"/>
<dbReference type="Proteomes" id="UP000253529">
    <property type="component" value="Unassembled WGS sequence"/>
</dbReference>
<reference evidence="2 3" key="1">
    <citation type="submission" date="2018-06" db="EMBL/GenBank/DDBJ databases">
        <title>Genomic Encyclopedia of Type Strains, Phase IV (KMG-IV): sequencing the most valuable type-strain genomes for metagenomic binning, comparative biology and taxonomic classification.</title>
        <authorList>
            <person name="Goeker M."/>
        </authorList>
    </citation>
    <scope>NUCLEOTIDE SEQUENCE [LARGE SCALE GENOMIC DNA]</scope>
    <source>
        <strain evidence="2 3">DSM 24875</strain>
    </source>
</reference>
<evidence type="ECO:0000256" key="1">
    <source>
        <dbReference type="SAM" id="SignalP"/>
    </source>
</evidence>
<evidence type="ECO:0000313" key="3">
    <source>
        <dbReference type="Proteomes" id="UP000253529"/>
    </source>
</evidence>
<feature type="signal peptide" evidence="1">
    <location>
        <begin position="1"/>
        <end position="21"/>
    </location>
</feature>